<reference evidence="3" key="1">
    <citation type="journal article" date="2023" name="Commun. Biol.">
        <title>Genome analysis of Parmales, the sister group of diatoms, reveals the evolutionary specialization of diatoms from phago-mixotrophs to photoautotrophs.</title>
        <authorList>
            <person name="Ban H."/>
            <person name="Sato S."/>
            <person name="Yoshikawa S."/>
            <person name="Yamada K."/>
            <person name="Nakamura Y."/>
            <person name="Ichinomiya M."/>
            <person name="Sato N."/>
            <person name="Blanc-Mathieu R."/>
            <person name="Endo H."/>
            <person name="Kuwata A."/>
            <person name="Ogata H."/>
        </authorList>
    </citation>
    <scope>NUCLEOTIDE SEQUENCE [LARGE SCALE GENOMIC DNA]</scope>
    <source>
        <strain evidence="3">NIES 3700</strain>
    </source>
</reference>
<feature type="transmembrane region" description="Helical" evidence="1">
    <location>
        <begin position="270"/>
        <end position="287"/>
    </location>
</feature>
<dbReference type="AlphaFoldDB" id="A0A9W7FF91"/>
<evidence type="ECO:0000313" key="3">
    <source>
        <dbReference type="Proteomes" id="UP001165122"/>
    </source>
</evidence>
<dbReference type="EMBL" id="BRXW01000159">
    <property type="protein sequence ID" value="GMI11184.1"/>
    <property type="molecule type" value="Genomic_DNA"/>
</dbReference>
<keyword evidence="1" id="KW-0472">Membrane</keyword>
<organism evidence="2 3">
    <name type="scientific">Triparma laevis f. longispina</name>
    <dbReference type="NCBI Taxonomy" id="1714387"/>
    <lineage>
        <taxon>Eukaryota</taxon>
        <taxon>Sar</taxon>
        <taxon>Stramenopiles</taxon>
        <taxon>Ochrophyta</taxon>
        <taxon>Bolidophyceae</taxon>
        <taxon>Parmales</taxon>
        <taxon>Triparmaceae</taxon>
        <taxon>Triparma</taxon>
    </lineage>
</organism>
<feature type="transmembrane region" description="Helical" evidence="1">
    <location>
        <begin position="69"/>
        <end position="87"/>
    </location>
</feature>
<accession>A0A9W7FF91</accession>
<keyword evidence="3" id="KW-1185">Reference proteome</keyword>
<feature type="transmembrane region" description="Helical" evidence="1">
    <location>
        <begin position="133"/>
        <end position="157"/>
    </location>
</feature>
<name>A0A9W7FF91_9STRA</name>
<dbReference type="OrthoDB" id="190312at2759"/>
<dbReference type="Proteomes" id="UP001165122">
    <property type="component" value="Unassembled WGS sequence"/>
</dbReference>
<proteinExistence type="predicted"/>
<feature type="transmembrane region" description="Helical" evidence="1">
    <location>
        <begin position="108"/>
        <end position="127"/>
    </location>
</feature>
<evidence type="ECO:0000256" key="1">
    <source>
        <dbReference type="SAM" id="Phobius"/>
    </source>
</evidence>
<keyword evidence="1" id="KW-1133">Transmembrane helix</keyword>
<feature type="transmembrane region" description="Helical" evidence="1">
    <location>
        <begin position="307"/>
        <end position="330"/>
    </location>
</feature>
<gene>
    <name evidence="2" type="ORF">TrLO_g15533</name>
</gene>
<evidence type="ECO:0000313" key="2">
    <source>
        <dbReference type="EMBL" id="GMI11184.1"/>
    </source>
</evidence>
<protein>
    <submittedName>
        <fullName evidence="2">Uncharacterized protein</fullName>
    </submittedName>
</protein>
<feature type="transmembrane region" description="Helical" evidence="1">
    <location>
        <begin position="178"/>
        <end position="199"/>
    </location>
</feature>
<sequence>MSSIASFTCLNYTQVFADNDAQLPCPVPFVPTHADVEWSLTEVMAFPADFTCEQTFHDVVPSMYGMAQIAWSVIMVSMFALNSKWLWNAAGGLKGLQDYKKYNATVKTFWLLEIALFLYSIYVMTDYQYVRGHITFCFLCQVMFAYFLDSMIVMSAVNWSGMNNIVGRKPVPPKHYVVMRNLALFANFVVQLTFFLMSMEVSTNGDTRITDQPKSWYDGNLSICRTAGNMGVEFMGFMILVVEGRKLKAQIKGGGGGAGADSAAAKILKYIYTASVIVPILMAFRLFTQVLPRLGTTMTTAFPVCSAGGAFMDATTVMSLIIFCAMLFVCKPGNKKKKSKVGAATTTMSTTAES</sequence>
<comment type="caution">
    <text evidence="2">The sequence shown here is derived from an EMBL/GenBank/DDBJ whole genome shotgun (WGS) entry which is preliminary data.</text>
</comment>
<keyword evidence="1" id="KW-0812">Transmembrane</keyword>